<sequence length="150" mass="17618">MTTRINIYFNEETLQKFSEIKTYLSTLEGGLNRQGQNHTATVVKLIDVFYKLFLETRDRQPFSERLSRLEKNLAASDEQKLLKSIRHQLDQILYLELTNFHVGTKGSRFDIQDLESIHSHFDPKQNELIARIEDIIQEDVSRGQTMKHSH</sequence>
<organism evidence="1 2">
    <name type="scientific">Streptococcus caprae</name>
    <dbReference type="NCBI Taxonomy" id="1640501"/>
    <lineage>
        <taxon>Bacteria</taxon>
        <taxon>Bacillati</taxon>
        <taxon>Bacillota</taxon>
        <taxon>Bacilli</taxon>
        <taxon>Lactobacillales</taxon>
        <taxon>Streptococcaceae</taxon>
        <taxon>Streptococcus</taxon>
    </lineage>
</organism>
<comment type="caution">
    <text evidence="1">The sequence shown here is derived from an EMBL/GenBank/DDBJ whole genome shotgun (WGS) entry which is preliminary data.</text>
</comment>
<evidence type="ECO:0000313" key="1">
    <source>
        <dbReference type="EMBL" id="MFC3928835.1"/>
    </source>
</evidence>
<accession>A0ABV8CXF2</accession>
<proteinExistence type="predicted"/>
<protein>
    <submittedName>
        <fullName evidence="1">Uncharacterized protein</fullName>
    </submittedName>
</protein>
<evidence type="ECO:0000313" key="2">
    <source>
        <dbReference type="Proteomes" id="UP001595807"/>
    </source>
</evidence>
<dbReference type="EMBL" id="JBHRZV010000052">
    <property type="protein sequence ID" value="MFC3928835.1"/>
    <property type="molecule type" value="Genomic_DNA"/>
</dbReference>
<keyword evidence="2" id="KW-1185">Reference proteome</keyword>
<reference evidence="2" key="1">
    <citation type="journal article" date="2019" name="Int. J. Syst. Evol. Microbiol.">
        <title>The Global Catalogue of Microorganisms (GCM) 10K type strain sequencing project: providing services to taxonomists for standard genome sequencing and annotation.</title>
        <authorList>
            <consortium name="The Broad Institute Genomics Platform"/>
            <consortium name="The Broad Institute Genome Sequencing Center for Infectious Disease"/>
            <person name="Wu L."/>
            <person name="Ma J."/>
        </authorList>
    </citation>
    <scope>NUCLEOTIDE SEQUENCE [LARGE SCALE GENOMIC DNA]</scope>
    <source>
        <strain evidence="2">CCUG 67170</strain>
    </source>
</reference>
<name>A0ABV8CXF2_9STRE</name>
<dbReference type="Proteomes" id="UP001595807">
    <property type="component" value="Unassembled WGS sequence"/>
</dbReference>
<dbReference type="RefSeq" id="WP_380427736.1">
    <property type="nucleotide sequence ID" value="NZ_JBHRZV010000052.1"/>
</dbReference>
<gene>
    <name evidence="1" type="ORF">ACFORF_09750</name>
</gene>